<reference evidence="2" key="1">
    <citation type="journal article" date="2019" name="Int. J. Syst. Evol. Microbiol.">
        <title>The Global Catalogue of Microorganisms (GCM) 10K type strain sequencing project: providing services to taxonomists for standard genome sequencing and annotation.</title>
        <authorList>
            <consortium name="The Broad Institute Genomics Platform"/>
            <consortium name="The Broad Institute Genome Sequencing Center for Infectious Disease"/>
            <person name="Wu L."/>
            <person name="Ma J."/>
        </authorList>
    </citation>
    <scope>NUCLEOTIDE SEQUENCE [LARGE SCALE GENOMIC DNA]</scope>
    <source>
        <strain evidence="2">TISTR 2466</strain>
    </source>
</reference>
<dbReference type="InterPro" id="IPR051768">
    <property type="entry name" value="Bact_secretion_toxin"/>
</dbReference>
<evidence type="ECO:0000313" key="1">
    <source>
        <dbReference type="EMBL" id="MFD2692539.1"/>
    </source>
</evidence>
<dbReference type="Proteomes" id="UP001597399">
    <property type="component" value="Unassembled WGS sequence"/>
</dbReference>
<protein>
    <submittedName>
        <fullName evidence="1">Uncharacterized protein</fullName>
    </submittedName>
</protein>
<dbReference type="PANTHER" id="PTHR34976:SF2">
    <property type="entry name" value="TYPE VII SECRETION SYSTEM PROTEIN ESSD"/>
    <property type="match status" value="1"/>
</dbReference>
<comment type="caution">
    <text evidence="1">The sequence shown here is derived from an EMBL/GenBank/DDBJ whole genome shotgun (WGS) entry which is preliminary data.</text>
</comment>
<sequence>MNRGMTQGLIDTGKDIVYAFIDMAQDPKKSATNTVTALWNRKQTSVLIAQAITEYYVKNMVHGDAYTRSRWVTHALGMTVTSIVGTKGVGQVSKVANLEKLSTPAKKVGTLAQTKQLSMQTKQQKK</sequence>
<gene>
    <name evidence="1" type="ORF">ACFSUE_02615</name>
</gene>
<proteinExistence type="predicted"/>
<organism evidence="1 2">
    <name type="scientific">Sporolactobacillus shoreicorticis</name>
    <dbReference type="NCBI Taxonomy" id="1923877"/>
    <lineage>
        <taxon>Bacteria</taxon>
        <taxon>Bacillati</taxon>
        <taxon>Bacillota</taxon>
        <taxon>Bacilli</taxon>
        <taxon>Bacillales</taxon>
        <taxon>Sporolactobacillaceae</taxon>
        <taxon>Sporolactobacillus</taxon>
    </lineage>
</organism>
<dbReference type="PANTHER" id="PTHR34976">
    <property type="entry name" value="RIBONUCLEASE YQCG-RELATED"/>
    <property type="match status" value="1"/>
</dbReference>
<keyword evidence="2" id="KW-1185">Reference proteome</keyword>
<dbReference type="RefSeq" id="WP_253059784.1">
    <property type="nucleotide sequence ID" value="NZ_JAMXWM010000004.1"/>
</dbReference>
<name>A0ABW5RZI4_9BACL</name>
<dbReference type="EMBL" id="JBHUMQ010000003">
    <property type="protein sequence ID" value="MFD2692539.1"/>
    <property type="molecule type" value="Genomic_DNA"/>
</dbReference>
<accession>A0ABW5RZI4</accession>
<evidence type="ECO:0000313" key="2">
    <source>
        <dbReference type="Proteomes" id="UP001597399"/>
    </source>
</evidence>